<proteinExistence type="predicted"/>
<sequence>MCTLVVLRRPGHPWPLLLGANRDEMEDRPWRPPARHWPDRPEVTAGMDLLAGGSWLGINDHGMVAAVTNRHGSLGPAPGRRSRGELVLEALDHAGADEAAHALKQLDPAAYRPFNLLIADPVACYWLRNRDRRIQLVTVGEGLHMLTAGDLDDPDDPRIGRYLPRFRSAKPPDPEAGDWRAWEALFGAREYLNDDQGPDRKSPGDPAGDAAATGAMCWRLDNGFGTRSGSLIALPRHPGPDAPPVWRFAAGPPDRTGYRPVTLSAG</sequence>
<dbReference type="PANTHER" id="PTHR17985">
    <property type="entry name" value="SER/THR-RICH PROTEIN T10 IN DGCR REGION"/>
    <property type="match status" value="1"/>
</dbReference>
<dbReference type="PANTHER" id="PTHR17985:SF8">
    <property type="entry name" value="TRANSPORT AND GOLGI ORGANIZATION PROTEIN 2 HOMOLOG"/>
    <property type="match status" value="1"/>
</dbReference>
<dbReference type="Pfam" id="PF05742">
    <property type="entry name" value="TANGO2"/>
    <property type="match status" value="1"/>
</dbReference>
<protein>
    <recommendedName>
        <fullName evidence="3">NRDE family protein</fullName>
    </recommendedName>
</protein>
<dbReference type="InterPro" id="IPR008551">
    <property type="entry name" value="TANGO2"/>
</dbReference>
<accession>A0A831W6X7</accession>
<evidence type="ECO:0000313" key="2">
    <source>
        <dbReference type="EMBL" id="HEB97713.1"/>
    </source>
</evidence>
<reference evidence="2" key="1">
    <citation type="journal article" date="2020" name="mSystems">
        <title>Genome- and Community-Level Interaction Insights into Carbon Utilization and Element Cycling Functions of Hydrothermarchaeota in Hydrothermal Sediment.</title>
        <authorList>
            <person name="Zhou Z."/>
            <person name="Liu Y."/>
            <person name="Xu W."/>
            <person name="Pan J."/>
            <person name="Luo Z.H."/>
            <person name="Li M."/>
        </authorList>
    </citation>
    <scope>NUCLEOTIDE SEQUENCE [LARGE SCALE GENOMIC DNA]</scope>
    <source>
        <strain evidence="2">HyVt-443</strain>
    </source>
</reference>
<dbReference type="EMBL" id="DRKP01000188">
    <property type="protein sequence ID" value="HEB97713.1"/>
    <property type="molecule type" value="Genomic_DNA"/>
</dbReference>
<comment type="caution">
    <text evidence="2">The sequence shown here is derived from an EMBL/GenBank/DDBJ whole genome shotgun (WGS) entry which is preliminary data.</text>
</comment>
<dbReference type="Proteomes" id="UP000886251">
    <property type="component" value="Unassembled WGS sequence"/>
</dbReference>
<evidence type="ECO:0000256" key="1">
    <source>
        <dbReference type="SAM" id="MobiDB-lite"/>
    </source>
</evidence>
<name>A0A831W6X7_9GAMM</name>
<organism evidence="2">
    <name type="scientific">Sedimenticola thiotaurini</name>
    <dbReference type="NCBI Taxonomy" id="1543721"/>
    <lineage>
        <taxon>Bacteria</taxon>
        <taxon>Pseudomonadati</taxon>
        <taxon>Pseudomonadota</taxon>
        <taxon>Gammaproteobacteria</taxon>
        <taxon>Chromatiales</taxon>
        <taxon>Sedimenticolaceae</taxon>
        <taxon>Sedimenticola</taxon>
    </lineage>
</organism>
<gene>
    <name evidence="2" type="ORF">ENI96_14920</name>
</gene>
<feature type="region of interest" description="Disordered" evidence="1">
    <location>
        <begin position="234"/>
        <end position="266"/>
    </location>
</feature>
<dbReference type="Gene3D" id="3.60.60.10">
    <property type="entry name" value="Penicillin V Acylase, Chain A"/>
    <property type="match status" value="1"/>
</dbReference>
<dbReference type="AlphaFoldDB" id="A0A831W6X7"/>
<evidence type="ECO:0008006" key="3">
    <source>
        <dbReference type="Google" id="ProtNLM"/>
    </source>
</evidence>